<dbReference type="PANTHER" id="PTHR43654:SF1">
    <property type="entry name" value="ISOPENTENYL PHOSPHATE KINASE"/>
    <property type="match status" value="1"/>
</dbReference>
<feature type="binding site" evidence="10">
    <location>
        <position position="49"/>
    </location>
    <ligand>
        <name>ATP</name>
        <dbReference type="ChEBI" id="CHEBI:30616"/>
    </ligand>
</feature>
<evidence type="ECO:0000256" key="2">
    <source>
        <dbReference type="ARBA" id="ARBA00012908"/>
    </source>
</evidence>
<keyword evidence="7 10" id="KW-0067">ATP-binding</keyword>
<dbReference type="PATRIC" id="fig|1237085.11.peg.2140"/>
<dbReference type="BioCyc" id="CNIT1237085:G1324-2159-MONOMER"/>
<evidence type="ECO:0000256" key="9">
    <source>
        <dbReference type="ARBA" id="ARBA00049063"/>
    </source>
</evidence>
<dbReference type="InterPro" id="IPR001048">
    <property type="entry name" value="Asp/Glu/Uridylate_kinase"/>
</dbReference>
<evidence type="ECO:0000256" key="10">
    <source>
        <dbReference type="PIRSR" id="PIRSR016496-1"/>
    </source>
</evidence>
<dbReference type="InterPro" id="IPR036393">
    <property type="entry name" value="AceGlu_kinase-like_sf"/>
</dbReference>
<organism evidence="13 14">
    <name type="scientific">Nitrososphaera gargensis (strain Ga9.2)</name>
    <dbReference type="NCBI Taxonomy" id="1237085"/>
    <lineage>
        <taxon>Archaea</taxon>
        <taxon>Nitrososphaerota</taxon>
        <taxon>Nitrososphaeria</taxon>
        <taxon>Nitrososphaerales</taxon>
        <taxon>Nitrososphaeraceae</taxon>
        <taxon>Nitrososphaera</taxon>
    </lineage>
</organism>
<evidence type="ECO:0000259" key="12">
    <source>
        <dbReference type="Pfam" id="PF00696"/>
    </source>
</evidence>
<evidence type="ECO:0000313" key="13">
    <source>
        <dbReference type="EMBL" id="AFU59091.1"/>
    </source>
</evidence>
<reference evidence="13 14" key="1">
    <citation type="journal article" date="2012" name="Environ. Microbiol.">
        <title>The genome of the ammonia-oxidizing Candidatus Nitrososphaera gargensis: insights into metabolic versatility and environmental adaptations.</title>
        <authorList>
            <person name="Spang A."/>
            <person name="Poehlein A."/>
            <person name="Offre P."/>
            <person name="Zumbragel S."/>
            <person name="Haider S."/>
            <person name="Rychlik N."/>
            <person name="Nowka B."/>
            <person name="Schmeisser C."/>
            <person name="Lebedeva E.V."/>
            <person name="Rattei T."/>
            <person name="Bohm C."/>
            <person name="Schmid M."/>
            <person name="Galushko A."/>
            <person name="Hatzenpichler R."/>
            <person name="Weinmaier T."/>
            <person name="Daniel R."/>
            <person name="Schleper C."/>
            <person name="Spieck E."/>
            <person name="Streit W."/>
            <person name="Wagner M."/>
        </authorList>
    </citation>
    <scope>NUCLEOTIDE SEQUENCE [LARGE SCALE GENOMIC DNA]</scope>
    <source>
        <strain evidence="14">Ga9.2</strain>
    </source>
</reference>
<comment type="similarity">
    <text evidence="1">Belongs to the isopentenyl phosphate kinase family.</text>
</comment>
<dbReference type="OrthoDB" id="15328at2157"/>
<evidence type="ECO:0000313" key="14">
    <source>
        <dbReference type="Proteomes" id="UP000008037"/>
    </source>
</evidence>
<keyword evidence="14" id="KW-1185">Reference proteome</keyword>
<keyword evidence="6 13" id="KW-0418">Kinase</keyword>
<dbReference type="EC" id="2.7.4.26" evidence="2"/>
<dbReference type="GeneID" id="13796024"/>
<feature type="binding site" evidence="10">
    <location>
        <position position="215"/>
    </location>
    <ligand>
        <name>ATP</name>
        <dbReference type="ChEBI" id="CHEBI:30616"/>
    </ligand>
</feature>
<gene>
    <name evidence="13" type="ordered locus">Ngar_c21610</name>
</gene>
<accession>K0ICI6</accession>
<feature type="binding site" evidence="10">
    <location>
        <position position="53"/>
    </location>
    <ligand>
        <name>substrate</name>
    </ligand>
</feature>
<feature type="binding site" evidence="10">
    <location>
        <begin position="8"/>
        <end position="12"/>
    </location>
    <ligand>
        <name>ATP</name>
        <dbReference type="ChEBI" id="CHEBI:30616"/>
    </ligand>
</feature>
<protein>
    <recommendedName>
        <fullName evidence="3">Isopentenyl phosphate kinase</fullName>
        <ecNumber evidence="2">2.7.4.26</ecNumber>
    </recommendedName>
</protein>
<dbReference type="NCBIfam" id="NF040647">
    <property type="entry name" value="IPPK_Arch"/>
    <property type="match status" value="1"/>
</dbReference>
<comment type="catalytic activity">
    <reaction evidence="9">
        <text>isopentenyl phosphate + ATP = isopentenyl diphosphate + ADP</text>
        <dbReference type="Rhea" id="RHEA:33963"/>
        <dbReference type="ChEBI" id="CHEBI:30616"/>
        <dbReference type="ChEBI" id="CHEBI:65078"/>
        <dbReference type="ChEBI" id="CHEBI:128769"/>
        <dbReference type="ChEBI" id="CHEBI:456216"/>
        <dbReference type="EC" id="2.7.4.26"/>
    </reaction>
</comment>
<sequence>MQKLALIKLGGSVVTFKDKPLAANTGAIDGISRVLAQLSTPAIIVHGGGSFGHYWSVKYDMHTKPAGYDPHGVSVVHESMIALNQIIINSMIRAGLNPYGMPPSVFAAGHKPVAAKIKQIYTMAKSEVMPVTFGDVVHMEGNKYSILSGDALMTMLAKVLRPSRVVFATNVDGIYKDMASRELMREIRVTTGRKKRSIEFSKASGADVTGGMQRKVAEAFKIASRGMDVLMVNGLMPERIAEAVVEGTRLQVGTVVKGSRR</sequence>
<proteinExistence type="inferred from homology"/>
<name>K0ICI6_NITGG</name>
<feature type="site" description="Transition state stabilizer" evidence="11">
    <location>
        <position position="17"/>
    </location>
</feature>
<dbReference type="Pfam" id="PF00696">
    <property type="entry name" value="AA_kinase"/>
    <property type="match status" value="1"/>
</dbReference>
<dbReference type="KEGG" id="nga:Ngar_c21610"/>
<dbReference type="AlphaFoldDB" id="K0ICI6"/>
<keyword evidence="8" id="KW-0414">Isoprene biosynthesis</keyword>
<feature type="binding site" evidence="10">
    <location>
        <position position="48"/>
    </location>
    <ligand>
        <name>substrate</name>
    </ligand>
</feature>
<dbReference type="PANTHER" id="PTHR43654">
    <property type="entry name" value="GLUTAMATE 5-KINASE"/>
    <property type="match status" value="1"/>
</dbReference>
<dbReference type="GO" id="GO:0016301">
    <property type="term" value="F:kinase activity"/>
    <property type="evidence" value="ECO:0007669"/>
    <property type="project" value="UniProtKB-KW"/>
</dbReference>
<dbReference type="Gene3D" id="3.40.1160.10">
    <property type="entry name" value="Acetylglutamate kinase-like"/>
    <property type="match status" value="1"/>
</dbReference>
<dbReference type="EMBL" id="CP002408">
    <property type="protein sequence ID" value="AFU59091.1"/>
    <property type="molecule type" value="Genomic_DNA"/>
</dbReference>
<dbReference type="GO" id="GO:0102043">
    <property type="term" value="F:isopentenyl phosphate kinase activity"/>
    <property type="evidence" value="ECO:0007669"/>
    <property type="project" value="UniProtKB-EC"/>
</dbReference>
<dbReference type="GO" id="GO:0016114">
    <property type="term" value="P:terpenoid biosynthetic process"/>
    <property type="evidence" value="ECO:0007669"/>
    <property type="project" value="TreeGrafter"/>
</dbReference>
<keyword evidence="4" id="KW-0808">Transferase</keyword>
<dbReference type="PIRSF" id="PIRSF016496">
    <property type="entry name" value="Kin_FomA"/>
    <property type="match status" value="1"/>
</dbReference>
<feature type="domain" description="Aspartate/glutamate/uridylate kinase" evidence="12">
    <location>
        <begin position="4"/>
        <end position="233"/>
    </location>
</feature>
<dbReference type="STRING" id="1237085.Ngar_c21610"/>
<evidence type="ECO:0000256" key="8">
    <source>
        <dbReference type="ARBA" id="ARBA00023229"/>
    </source>
</evidence>
<evidence type="ECO:0000256" key="5">
    <source>
        <dbReference type="ARBA" id="ARBA00022741"/>
    </source>
</evidence>
<dbReference type="InParanoid" id="K0ICI6"/>
<evidence type="ECO:0000256" key="7">
    <source>
        <dbReference type="ARBA" id="ARBA00022840"/>
    </source>
</evidence>
<dbReference type="GO" id="GO:0005829">
    <property type="term" value="C:cytosol"/>
    <property type="evidence" value="ECO:0007669"/>
    <property type="project" value="TreeGrafter"/>
</dbReference>
<evidence type="ECO:0000256" key="1">
    <source>
        <dbReference type="ARBA" id="ARBA00010540"/>
    </source>
</evidence>
<feature type="binding site" evidence="10">
    <location>
        <position position="211"/>
    </location>
    <ligand>
        <name>ATP</name>
        <dbReference type="ChEBI" id="CHEBI:30616"/>
    </ligand>
</feature>
<evidence type="ECO:0000256" key="4">
    <source>
        <dbReference type="ARBA" id="ARBA00022679"/>
    </source>
</evidence>
<dbReference type="InterPro" id="IPR024192">
    <property type="entry name" value="Fosfomycin_R_FomA-type"/>
</dbReference>
<dbReference type="CDD" id="cd04241">
    <property type="entry name" value="AAK_FomA-like"/>
    <property type="match status" value="1"/>
</dbReference>
<dbReference type="Proteomes" id="UP000008037">
    <property type="component" value="Chromosome"/>
</dbReference>
<dbReference type="FunCoup" id="K0ICI6">
    <property type="interactions" value="27"/>
</dbReference>
<dbReference type="GO" id="GO:0005524">
    <property type="term" value="F:ATP binding"/>
    <property type="evidence" value="ECO:0007669"/>
    <property type="project" value="UniProtKB-KW"/>
</dbReference>
<dbReference type="SUPFAM" id="SSF53633">
    <property type="entry name" value="Carbamate kinase-like"/>
    <property type="match status" value="1"/>
</dbReference>
<evidence type="ECO:0000256" key="11">
    <source>
        <dbReference type="PIRSR" id="PIRSR016496-2"/>
    </source>
</evidence>
<dbReference type="SMR" id="K0ICI6"/>
<feature type="binding site" evidence="10">
    <location>
        <position position="149"/>
    </location>
    <ligand>
        <name>substrate</name>
    </ligand>
</feature>
<keyword evidence="5 10" id="KW-0547">Nucleotide-binding</keyword>
<evidence type="ECO:0000256" key="3">
    <source>
        <dbReference type="ARBA" id="ARBA00017267"/>
    </source>
</evidence>
<dbReference type="HOGENOM" id="CLU_070213_0_0_2"/>
<evidence type="ECO:0000256" key="6">
    <source>
        <dbReference type="ARBA" id="ARBA00022777"/>
    </source>
</evidence>
<dbReference type="RefSeq" id="WP_015019626.1">
    <property type="nucleotide sequence ID" value="NC_018719.1"/>
</dbReference>